<evidence type="ECO:0000313" key="2">
    <source>
        <dbReference type="EMBL" id="CAI9964943.1"/>
    </source>
</evidence>
<dbReference type="SUPFAM" id="SSF52374">
    <property type="entry name" value="Nucleotidylyl transferase"/>
    <property type="match status" value="1"/>
</dbReference>
<protein>
    <submittedName>
        <fullName evidence="2">Nicotinamide-nucleotide adenylyltransferase</fullName>
    </submittedName>
    <submittedName>
        <fullName evidence="3">Nicotinamide-nucleotide_adenylyltransferase</fullName>
    </submittedName>
</protein>
<evidence type="ECO:0000313" key="3">
    <source>
        <dbReference type="EMBL" id="CAL6024350.1"/>
    </source>
</evidence>
<dbReference type="Gene3D" id="3.40.50.620">
    <property type="entry name" value="HUPs"/>
    <property type="match status" value="1"/>
</dbReference>
<reference evidence="2" key="1">
    <citation type="submission" date="2023-06" db="EMBL/GenBank/DDBJ databases">
        <authorList>
            <person name="Kurt Z."/>
        </authorList>
    </citation>
    <scope>NUCLEOTIDE SEQUENCE</scope>
</reference>
<comment type="caution">
    <text evidence="2">The sequence shown here is derived from an EMBL/GenBank/DDBJ whole genome shotgun (WGS) entry which is preliminary data.</text>
</comment>
<dbReference type="GO" id="GO:0009435">
    <property type="term" value="P:NAD+ biosynthetic process"/>
    <property type="evidence" value="ECO:0007669"/>
    <property type="project" value="TreeGrafter"/>
</dbReference>
<dbReference type="PANTHER" id="PTHR12039">
    <property type="entry name" value="NICOTINAMIDE MONONUCLEOTIDE ADENYLYLTRANSFERASE"/>
    <property type="match status" value="1"/>
</dbReference>
<keyword evidence="4" id="KW-1185">Reference proteome</keyword>
<gene>
    <name evidence="3" type="ORF">HINF_LOCUS29575</name>
    <name evidence="2" type="ORF">HINF_LOCUS52588</name>
</gene>
<dbReference type="InterPro" id="IPR051182">
    <property type="entry name" value="Euk_NMN_adenylyltrnsfrase"/>
</dbReference>
<feature type="domain" description="Cytidyltransferase-like" evidence="1">
    <location>
        <begin position="6"/>
        <end position="188"/>
    </location>
</feature>
<dbReference type="PANTHER" id="PTHR12039:SF0">
    <property type="entry name" value="NICOTINAMIDE-NUCLEOTIDE ADENYLYLTRANSFERASE"/>
    <property type="match status" value="1"/>
</dbReference>
<dbReference type="EMBL" id="CAXDID020000095">
    <property type="protein sequence ID" value="CAL6024350.1"/>
    <property type="molecule type" value="Genomic_DNA"/>
</dbReference>
<dbReference type="GO" id="GO:0004515">
    <property type="term" value="F:nicotinate-nucleotide adenylyltransferase activity"/>
    <property type="evidence" value="ECO:0007669"/>
    <property type="project" value="TreeGrafter"/>
</dbReference>
<dbReference type="EMBL" id="CATOUU010000983">
    <property type="protein sequence ID" value="CAI9964943.1"/>
    <property type="molecule type" value="Genomic_DNA"/>
</dbReference>
<evidence type="ECO:0000313" key="4">
    <source>
        <dbReference type="Proteomes" id="UP001642409"/>
    </source>
</evidence>
<reference evidence="3 4" key="2">
    <citation type="submission" date="2024-07" db="EMBL/GenBank/DDBJ databases">
        <authorList>
            <person name="Akdeniz Z."/>
        </authorList>
    </citation>
    <scope>NUCLEOTIDE SEQUENCE [LARGE SCALE GENOMIC DNA]</scope>
</reference>
<dbReference type="InterPro" id="IPR004821">
    <property type="entry name" value="Cyt_trans-like"/>
</dbReference>
<dbReference type="Proteomes" id="UP001642409">
    <property type="component" value="Unassembled WGS sequence"/>
</dbReference>
<sequence>MPILVLNGSLNPITLGHVKLLENAKTLAERLFGPVTKIYVSPTCDAYPYKSLLPAFHRIAMINLALSSSPLNNLTEINTDEVLSPTFSPTYQVMKSLKQKHPTDQILLVCGTDLINGMLNRNYWPEFNVRSIFNEIELLCFNRPNGNGSISAEKIVQNIKNDFLKEFEAKIHITEEIIGEMSSSAAREGRTDFLDEKVAQYMKENGLCQK</sequence>
<accession>A0AA86QVK4</accession>
<dbReference type="Pfam" id="PF01467">
    <property type="entry name" value="CTP_transf_like"/>
    <property type="match status" value="1"/>
</dbReference>
<evidence type="ECO:0000259" key="1">
    <source>
        <dbReference type="Pfam" id="PF01467"/>
    </source>
</evidence>
<dbReference type="InterPro" id="IPR014729">
    <property type="entry name" value="Rossmann-like_a/b/a_fold"/>
</dbReference>
<keyword evidence="2" id="KW-0548">Nucleotidyltransferase</keyword>
<name>A0AA86QVK4_9EUKA</name>
<dbReference type="AlphaFoldDB" id="A0AA86QVK4"/>
<dbReference type="GO" id="GO:0000309">
    <property type="term" value="F:nicotinamide-nucleotide adenylyltransferase activity"/>
    <property type="evidence" value="ECO:0007669"/>
    <property type="project" value="TreeGrafter"/>
</dbReference>
<keyword evidence="2" id="KW-0808">Transferase</keyword>
<proteinExistence type="predicted"/>
<organism evidence="2">
    <name type="scientific">Hexamita inflata</name>
    <dbReference type="NCBI Taxonomy" id="28002"/>
    <lineage>
        <taxon>Eukaryota</taxon>
        <taxon>Metamonada</taxon>
        <taxon>Diplomonadida</taxon>
        <taxon>Hexamitidae</taxon>
        <taxon>Hexamitinae</taxon>
        <taxon>Hexamita</taxon>
    </lineage>
</organism>